<protein>
    <submittedName>
        <fullName evidence="3">G_PROTEIN_RECEP_F1_2 domain-containing protein</fullName>
    </submittedName>
</protein>
<keyword evidence="2" id="KW-1185">Reference proteome</keyword>
<feature type="transmembrane region" description="Helical" evidence="1">
    <location>
        <begin position="28"/>
        <end position="52"/>
    </location>
</feature>
<evidence type="ECO:0000256" key="1">
    <source>
        <dbReference type="SAM" id="Phobius"/>
    </source>
</evidence>
<dbReference type="Proteomes" id="UP000095281">
    <property type="component" value="Unplaced"/>
</dbReference>
<proteinExistence type="predicted"/>
<accession>A0A1I8BW68</accession>
<sequence>MENISIFINKSKEIEDEVGDKMTIFEQYFYLINGLIGSLLNLIVLLIAYLNVDINDKPRQHPCEKVILSGHIYLLICLFYIISMSASLTLSAIIFYIAQKSRHLNSSKESKVPI</sequence>
<dbReference type="AlphaFoldDB" id="A0A1I8BW68"/>
<reference evidence="3" key="1">
    <citation type="submission" date="2016-11" db="UniProtKB">
        <authorList>
            <consortium name="WormBaseParasite"/>
        </authorList>
    </citation>
    <scope>IDENTIFICATION</scope>
</reference>
<evidence type="ECO:0000313" key="3">
    <source>
        <dbReference type="WBParaSite" id="MhA1_Contig728.frz3.gene5"/>
    </source>
</evidence>
<evidence type="ECO:0000313" key="2">
    <source>
        <dbReference type="Proteomes" id="UP000095281"/>
    </source>
</evidence>
<keyword evidence="1" id="KW-0472">Membrane</keyword>
<dbReference type="WBParaSite" id="MhA1_Contig728.frz3.gene5">
    <property type="protein sequence ID" value="MhA1_Contig728.frz3.gene5"/>
    <property type="gene ID" value="MhA1_Contig728.frz3.gene5"/>
</dbReference>
<name>A0A1I8BW68_MELHA</name>
<keyword evidence="1" id="KW-1133">Transmembrane helix</keyword>
<organism evidence="2 3">
    <name type="scientific">Meloidogyne hapla</name>
    <name type="common">Root-knot nematode worm</name>
    <dbReference type="NCBI Taxonomy" id="6305"/>
    <lineage>
        <taxon>Eukaryota</taxon>
        <taxon>Metazoa</taxon>
        <taxon>Ecdysozoa</taxon>
        <taxon>Nematoda</taxon>
        <taxon>Chromadorea</taxon>
        <taxon>Rhabditida</taxon>
        <taxon>Tylenchina</taxon>
        <taxon>Tylenchomorpha</taxon>
        <taxon>Tylenchoidea</taxon>
        <taxon>Meloidogynidae</taxon>
        <taxon>Meloidogyninae</taxon>
        <taxon>Meloidogyne</taxon>
    </lineage>
</organism>
<feature type="transmembrane region" description="Helical" evidence="1">
    <location>
        <begin position="72"/>
        <end position="98"/>
    </location>
</feature>
<keyword evidence="1" id="KW-0812">Transmembrane</keyword>